<accession>A0A941FI50</accession>
<dbReference type="EMBL" id="JAGTPG010000002">
    <property type="protein sequence ID" value="MBR8640422.1"/>
    <property type="molecule type" value="Genomic_DNA"/>
</dbReference>
<evidence type="ECO:0008006" key="3">
    <source>
        <dbReference type="Google" id="ProtNLM"/>
    </source>
</evidence>
<gene>
    <name evidence="1" type="ORF">KEF29_16780</name>
</gene>
<keyword evidence="2" id="KW-1185">Reference proteome</keyword>
<dbReference type="AlphaFoldDB" id="A0A941FI50"/>
<evidence type="ECO:0000313" key="2">
    <source>
        <dbReference type="Proteomes" id="UP000682308"/>
    </source>
</evidence>
<dbReference type="Proteomes" id="UP000682308">
    <property type="component" value="Unassembled WGS sequence"/>
</dbReference>
<comment type="caution">
    <text evidence="1">The sequence shown here is derived from an EMBL/GenBank/DDBJ whole genome shotgun (WGS) entry which is preliminary data.</text>
</comment>
<proteinExistence type="predicted"/>
<name>A0A941FI50_9ACTN</name>
<reference evidence="1 2" key="1">
    <citation type="submission" date="2021-04" db="EMBL/GenBank/DDBJ databases">
        <title>Characterization of the biosynthetic gene cluster of new lipopeptides with antitumor activity in the genome of the marine Streptomyces PHM034.</title>
        <authorList>
            <person name="Ceniceros A."/>
            <person name="Canedo L."/>
            <person name="Mendez C."/>
            <person name="Olano C."/>
            <person name="Schleissner C."/>
            <person name="Cuevas C."/>
            <person name="De La Calle F."/>
            <person name="Salas J.A."/>
        </authorList>
    </citation>
    <scope>NUCLEOTIDE SEQUENCE [LARGE SCALE GENOMIC DNA]</scope>
    <source>
        <strain evidence="1 2">PHM034</strain>
    </source>
</reference>
<organism evidence="1 2">
    <name type="scientific">Streptomyces tuirus</name>
    <dbReference type="NCBI Taxonomy" id="68278"/>
    <lineage>
        <taxon>Bacteria</taxon>
        <taxon>Bacillati</taxon>
        <taxon>Actinomycetota</taxon>
        <taxon>Actinomycetes</taxon>
        <taxon>Kitasatosporales</taxon>
        <taxon>Streptomycetaceae</taxon>
        <taxon>Streptomyces</taxon>
    </lineage>
</organism>
<sequence>MQAVTKGLLAGVAGTTALNLTTYGDMLLRGRPSSDVPAQVAGRLADRMGIRREKGDAQENRAQASGALLGQVTGLGIGAMYGLLPNRDEAVPRWVAGSLLGVAAMAGSDLPATVLKVTEPKSWDVKSWVSDIVPHLAYGFTTVAVYRALR</sequence>
<evidence type="ECO:0000313" key="1">
    <source>
        <dbReference type="EMBL" id="MBR8640422.1"/>
    </source>
</evidence>
<protein>
    <recommendedName>
        <fullName evidence="3">DUF1440 domain-containing protein</fullName>
    </recommendedName>
</protein>